<sequence length="216" mass="22781">MMTMLKSLMLVAAAAAPVALATAVPAHAQVAGVAVADPEAAIQNSNAWKTALSQIQTTHKTALDQANARATATQNELRPLVQALQTASRAPNANQQQLQQQAASIQQKEQAAQAEIGRLTQPAQLARAYVLEQINRQLNPASQAVISQRKLQLLLRPEALLWAGQATDVTAAITTELNRLVPSVSITPPAGWQPGQQQGAQPAAQPTPTQPAPQGR</sequence>
<evidence type="ECO:0000313" key="4">
    <source>
        <dbReference type="Proteomes" id="UP000185161"/>
    </source>
</evidence>
<dbReference type="Proteomes" id="UP000185161">
    <property type="component" value="Chromosome"/>
</dbReference>
<keyword evidence="4" id="KW-1185">Reference proteome</keyword>
<feature type="region of interest" description="Disordered" evidence="1">
    <location>
        <begin position="186"/>
        <end position="216"/>
    </location>
</feature>
<feature type="compositionally biased region" description="Low complexity" evidence="1">
    <location>
        <begin position="187"/>
        <end position="216"/>
    </location>
</feature>
<gene>
    <name evidence="3" type="ORF">BRX40_14285</name>
</gene>
<dbReference type="InterPro" id="IPR005632">
    <property type="entry name" value="Chaperone_Skp"/>
</dbReference>
<dbReference type="Gene3D" id="3.30.910.20">
    <property type="entry name" value="Skp domain"/>
    <property type="match status" value="1"/>
</dbReference>
<dbReference type="Pfam" id="PF03938">
    <property type="entry name" value="OmpH"/>
    <property type="match status" value="1"/>
</dbReference>
<protein>
    <submittedName>
        <fullName evidence="3">Outer membrane family protein</fullName>
    </submittedName>
</protein>
<feature type="chain" id="PRO_5011956238" evidence="2">
    <location>
        <begin position="29"/>
        <end position="216"/>
    </location>
</feature>
<dbReference type="SUPFAM" id="SSF111384">
    <property type="entry name" value="OmpH-like"/>
    <property type="match status" value="1"/>
</dbReference>
<dbReference type="SMART" id="SM00935">
    <property type="entry name" value="OmpH"/>
    <property type="match status" value="1"/>
</dbReference>
<accession>A0A1L6JC37</accession>
<evidence type="ECO:0000256" key="2">
    <source>
        <dbReference type="SAM" id="SignalP"/>
    </source>
</evidence>
<evidence type="ECO:0000313" key="3">
    <source>
        <dbReference type="EMBL" id="APR53443.1"/>
    </source>
</evidence>
<evidence type="ECO:0000256" key="1">
    <source>
        <dbReference type="SAM" id="MobiDB-lite"/>
    </source>
</evidence>
<dbReference type="KEGG" id="skr:BRX40_14285"/>
<feature type="signal peptide" evidence="2">
    <location>
        <begin position="1"/>
        <end position="28"/>
    </location>
</feature>
<dbReference type="InterPro" id="IPR024930">
    <property type="entry name" value="Skp_dom_sf"/>
</dbReference>
<reference evidence="4" key="1">
    <citation type="submission" date="2016-12" db="EMBL/GenBank/DDBJ databases">
        <title>Whole genome sequencing of Sphingomonas sp. ABOJV.</title>
        <authorList>
            <person name="Conlan S."/>
            <person name="Thomas P.J."/>
            <person name="Mullikin J."/>
            <person name="Palmore T.N."/>
            <person name="Frank K.M."/>
            <person name="Segre J.A."/>
        </authorList>
    </citation>
    <scope>NUCLEOTIDE SEQUENCE [LARGE SCALE GENOMIC DNA]</scope>
    <source>
        <strain evidence="4">ABOJV</strain>
    </source>
</reference>
<name>A0A1L6JC37_9SPHN</name>
<dbReference type="STRING" id="93064.BRX40_14285"/>
<dbReference type="AlphaFoldDB" id="A0A1L6JC37"/>
<organism evidence="3 4">
    <name type="scientific">Sphingomonas koreensis</name>
    <dbReference type="NCBI Taxonomy" id="93064"/>
    <lineage>
        <taxon>Bacteria</taxon>
        <taxon>Pseudomonadati</taxon>
        <taxon>Pseudomonadota</taxon>
        <taxon>Alphaproteobacteria</taxon>
        <taxon>Sphingomonadales</taxon>
        <taxon>Sphingomonadaceae</taxon>
        <taxon>Sphingomonas</taxon>
    </lineage>
</organism>
<proteinExistence type="predicted"/>
<dbReference type="EMBL" id="CP018820">
    <property type="protein sequence ID" value="APR53443.1"/>
    <property type="molecule type" value="Genomic_DNA"/>
</dbReference>
<keyword evidence="2" id="KW-0732">Signal</keyword>
<dbReference type="GO" id="GO:0051082">
    <property type="term" value="F:unfolded protein binding"/>
    <property type="evidence" value="ECO:0007669"/>
    <property type="project" value="InterPro"/>
</dbReference>